<name>A0A3N4I5Q7_ASCIM</name>
<proteinExistence type="predicted"/>
<dbReference type="EMBL" id="ML119680">
    <property type="protein sequence ID" value="RPA81413.1"/>
    <property type="molecule type" value="Genomic_DNA"/>
</dbReference>
<feature type="signal peptide" evidence="1">
    <location>
        <begin position="1"/>
        <end position="18"/>
    </location>
</feature>
<dbReference type="Proteomes" id="UP000275078">
    <property type="component" value="Unassembled WGS sequence"/>
</dbReference>
<gene>
    <name evidence="2" type="ORF">BJ508DRAFT_114542</name>
</gene>
<accession>A0A3N4I5Q7</accession>
<keyword evidence="1" id="KW-0732">Signal</keyword>
<protein>
    <submittedName>
        <fullName evidence="2">Uncharacterized protein</fullName>
    </submittedName>
</protein>
<feature type="chain" id="PRO_5017933504" evidence="1">
    <location>
        <begin position="19"/>
        <end position="133"/>
    </location>
</feature>
<evidence type="ECO:0000313" key="2">
    <source>
        <dbReference type="EMBL" id="RPA81413.1"/>
    </source>
</evidence>
<organism evidence="2 3">
    <name type="scientific">Ascobolus immersus RN42</name>
    <dbReference type="NCBI Taxonomy" id="1160509"/>
    <lineage>
        <taxon>Eukaryota</taxon>
        <taxon>Fungi</taxon>
        <taxon>Dikarya</taxon>
        <taxon>Ascomycota</taxon>
        <taxon>Pezizomycotina</taxon>
        <taxon>Pezizomycetes</taxon>
        <taxon>Pezizales</taxon>
        <taxon>Ascobolaceae</taxon>
        <taxon>Ascobolus</taxon>
    </lineage>
</organism>
<evidence type="ECO:0000313" key="3">
    <source>
        <dbReference type="Proteomes" id="UP000275078"/>
    </source>
</evidence>
<sequence length="133" mass="14332">MKLALPVTLLFGLGSAIALPAAEQGHSLTKRDWVCPNVCDIYYCRRISSSSLGAVLVPCLTAVKGCVDATGTGEFPAPDPAYEVGRDIVNGREWVCPAPSGYCKIQWCKMPELDGKYPLEKCYQDNGCSVVTN</sequence>
<keyword evidence="3" id="KW-1185">Reference proteome</keyword>
<evidence type="ECO:0000256" key="1">
    <source>
        <dbReference type="SAM" id="SignalP"/>
    </source>
</evidence>
<reference evidence="2 3" key="1">
    <citation type="journal article" date="2018" name="Nat. Ecol. Evol.">
        <title>Pezizomycetes genomes reveal the molecular basis of ectomycorrhizal truffle lifestyle.</title>
        <authorList>
            <person name="Murat C."/>
            <person name="Payen T."/>
            <person name="Noel B."/>
            <person name="Kuo A."/>
            <person name="Morin E."/>
            <person name="Chen J."/>
            <person name="Kohler A."/>
            <person name="Krizsan K."/>
            <person name="Balestrini R."/>
            <person name="Da Silva C."/>
            <person name="Montanini B."/>
            <person name="Hainaut M."/>
            <person name="Levati E."/>
            <person name="Barry K.W."/>
            <person name="Belfiori B."/>
            <person name="Cichocki N."/>
            <person name="Clum A."/>
            <person name="Dockter R.B."/>
            <person name="Fauchery L."/>
            <person name="Guy J."/>
            <person name="Iotti M."/>
            <person name="Le Tacon F."/>
            <person name="Lindquist E.A."/>
            <person name="Lipzen A."/>
            <person name="Malagnac F."/>
            <person name="Mello A."/>
            <person name="Molinier V."/>
            <person name="Miyauchi S."/>
            <person name="Poulain J."/>
            <person name="Riccioni C."/>
            <person name="Rubini A."/>
            <person name="Sitrit Y."/>
            <person name="Splivallo R."/>
            <person name="Traeger S."/>
            <person name="Wang M."/>
            <person name="Zifcakova L."/>
            <person name="Wipf D."/>
            <person name="Zambonelli A."/>
            <person name="Paolocci F."/>
            <person name="Nowrousian M."/>
            <person name="Ottonello S."/>
            <person name="Baldrian P."/>
            <person name="Spatafora J.W."/>
            <person name="Henrissat B."/>
            <person name="Nagy L.G."/>
            <person name="Aury J.M."/>
            <person name="Wincker P."/>
            <person name="Grigoriev I.V."/>
            <person name="Bonfante P."/>
            <person name="Martin F.M."/>
        </authorList>
    </citation>
    <scope>NUCLEOTIDE SEQUENCE [LARGE SCALE GENOMIC DNA]</scope>
    <source>
        <strain evidence="2 3">RN42</strain>
    </source>
</reference>
<dbReference type="AlphaFoldDB" id="A0A3N4I5Q7"/>